<dbReference type="EMBL" id="IACM01023888">
    <property type="protein sequence ID" value="LAB22041.1"/>
    <property type="molecule type" value="Transcribed_RNA"/>
</dbReference>
<protein>
    <submittedName>
        <fullName evidence="1">Uncharacterized protein</fullName>
    </submittedName>
</protein>
<proteinExistence type="predicted"/>
<name>A0A2D4LLW3_9SAUR</name>
<reference evidence="1" key="2">
    <citation type="submission" date="2017-11" db="EMBL/GenBank/DDBJ databases">
        <title>Coralsnake Venomics: Analyses of Venom Gland Transcriptomes and Proteomes of Six Brazilian Taxa.</title>
        <authorList>
            <person name="Aird S.D."/>
            <person name="Jorge da Silva N."/>
            <person name="Qiu L."/>
            <person name="Villar-Briones A."/>
            <person name="Aparecida-Saddi V."/>
            <person name="Campos-Telles M.P."/>
            <person name="Grau M."/>
            <person name="Mikheyev A.S."/>
        </authorList>
    </citation>
    <scope>NUCLEOTIDE SEQUENCE</scope>
    <source>
        <tissue evidence="1">Venom_gland</tissue>
    </source>
</reference>
<organism evidence="1">
    <name type="scientific">Micrurus spixii</name>
    <name type="common">Amazon coral snake</name>
    <dbReference type="NCBI Taxonomy" id="129469"/>
    <lineage>
        <taxon>Eukaryota</taxon>
        <taxon>Metazoa</taxon>
        <taxon>Chordata</taxon>
        <taxon>Craniata</taxon>
        <taxon>Vertebrata</taxon>
        <taxon>Euteleostomi</taxon>
        <taxon>Lepidosauria</taxon>
        <taxon>Squamata</taxon>
        <taxon>Bifurcata</taxon>
        <taxon>Unidentata</taxon>
        <taxon>Episquamata</taxon>
        <taxon>Toxicofera</taxon>
        <taxon>Serpentes</taxon>
        <taxon>Colubroidea</taxon>
        <taxon>Elapidae</taxon>
        <taxon>Elapinae</taxon>
        <taxon>Micrurus</taxon>
    </lineage>
</organism>
<reference evidence="1" key="1">
    <citation type="submission" date="2017-07" db="EMBL/GenBank/DDBJ databases">
        <authorList>
            <person name="Mikheyev A."/>
            <person name="Grau M."/>
        </authorList>
    </citation>
    <scope>NUCLEOTIDE SEQUENCE</scope>
    <source>
        <tissue evidence="1">Venom_gland</tissue>
    </source>
</reference>
<sequence length="104" mass="12246">MRVQKIFQALGPYFGCCISYDEIRDKKKSKFNVNKNVYQWFCIQHLQPLLHWTVYCTGRENWMNNQKTIRPQCRGLHAGSQGTEFLKAAPVMEDYDWGGEEKVP</sequence>
<dbReference type="AlphaFoldDB" id="A0A2D4LLW3"/>
<accession>A0A2D4LLW3</accession>
<evidence type="ECO:0000313" key="1">
    <source>
        <dbReference type="EMBL" id="LAB22041.1"/>
    </source>
</evidence>